<dbReference type="Proteomes" id="UP000305410">
    <property type="component" value="Chromosome Linear"/>
</dbReference>
<dbReference type="GO" id="GO:0000150">
    <property type="term" value="F:DNA strand exchange activity"/>
    <property type="evidence" value="ECO:0007669"/>
    <property type="project" value="UniProtKB-KW"/>
</dbReference>
<dbReference type="InterPro" id="IPR050639">
    <property type="entry name" value="SSR_resolvase"/>
</dbReference>
<proteinExistence type="inferred from homology"/>
<dbReference type="PROSITE" id="PS00397">
    <property type="entry name" value="RECOMBINASES_1"/>
    <property type="match status" value="1"/>
</dbReference>
<reference evidence="9" key="2">
    <citation type="submission" date="2023-04" db="EMBL/GenBank/DDBJ databases">
        <title>Complete genome sequence of Agrobacterium salinitolerans CFBP5506.</title>
        <authorList>
            <person name="Yen H.-C."/>
            <person name="Yan X.-H."/>
            <person name="Lai E.-M."/>
            <person name="Kuo C.-H."/>
        </authorList>
    </citation>
    <scope>NUCLEOTIDE SEQUENCE</scope>
    <source>
        <strain evidence="9">CFBP5506</strain>
    </source>
</reference>
<evidence type="ECO:0000256" key="4">
    <source>
        <dbReference type="ARBA" id="ARBA00023125"/>
    </source>
</evidence>
<dbReference type="Gene3D" id="3.40.50.1390">
    <property type="entry name" value="Resolvase, N-terminal catalytic domain"/>
    <property type="match status" value="1"/>
</dbReference>
<dbReference type="PANTHER" id="PTHR30461">
    <property type="entry name" value="DNA-INVERTASE FROM LAMBDOID PROPHAGE"/>
    <property type="match status" value="1"/>
</dbReference>
<comment type="similarity">
    <text evidence="1">Belongs to the site-specific recombinase resolvase family.</text>
</comment>
<organism evidence="9 10">
    <name type="scientific">Agrobacterium tumefaciens</name>
    <dbReference type="NCBI Taxonomy" id="358"/>
    <lineage>
        <taxon>Bacteria</taxon>
        <taxon>Pseudomonadati</taxon>
        <taxon>Pseudomonadota</taxon>
        <taxon>Alphaproteobacteria</taxon>
        <taxon>Hyphomicrobiales</taxon>
        <taxon>Rhizobiaceae</taxon>
        <taxon>Rhizobium/Agrobacterium group</taxon>
        <taxon>Agrobacterium</taxon>
        <taxon>Agrobacterium tumefaciens complex</taxon>
    </lineage>
</organism>
<evidence type="ECO:0000256" key="7">
    <source>
        <dbReference type="PROSITE-ProRule" id="PRU10137"/>
    </source>
</evidence>
<dbReference type="InterPro" id="IPR036162">
    <property type="entry name" value="Resolvase-like_N_sf"/>
</dbReference>
<evidence type="ECO:0000313" key="10">
    <source>
        <dbReference type="Proteomes" id="UP000305410"/>
    </source>
</evidence>
<protein>
    <submittedName>
        <fullName evidence="9">Recombinase family protein</fullName>
    </submittedName>
</protein>
<dbReference type="InterPro" id="IPR006119">
    <property type="entry name" value="Resolv_N"/>
</dbReference>
<reference evidence="9" key="1">
    <citation type="submission" date="2019-04" db="EMBL/GenBank/DDBJ databases">
        <authorList>
            <person name="Chiang H.-Y."/>
            <person name="Huang Y.-Y."/>
            <person name="Chou L."/>
            <person name="Lai E.-M."/>
            <person name="Kuo C.-H."/>
        </authorList>
    </citation>
    <scope>NUCLEOTIDE SEQUENCE</scope>
    <source>
        <strain evidence="9">CFBP5506</strain>
    </source>
</reference>
<dbReference type="EMBL" id="CP122963">
    <property type="protein sequence ID" value="WGM61753.1"/>
    <property type="molecule type" value="Genomic_DNA"/>
</dbReference>
<evidence type="ECO:0000313" key="9">
    <source>
        <dbReference type="EMBL" id="WGM61753.1"/>
    </source>
</evidence>
<dbReference type="FunFam" id="3.40.50.1390:FF:000001">
    <property type="entry name" value="DNA recombinase"/>
    <property type="match status" value="1"/>
</dbReference>
<dbReference type="PANTHER" id="PTHR30461:SF2">
    <property type="entry name" value="SERINE RECOMBINASE PINE-RELATED"/>
    <property type="match status" value="1"/>
</dbReference>
<evidence type="ECO:0000256" key="5">
    <source>
        <dbReference type="ARBA" id="ARBA00023172"/>
    </source>
</evidence>
<evidence type="ECO:0000256" key="3">
    <source>
        <dbReference type="ARBA" id="ARBA00023100"/>
    </source>
</evidence>
<dbReference type="InterPro" id="IPR006118">
    <property type="entry name" value="Recombinase_CS"/>
</dbReference>
<evidence type="ECO:0000256" key="6">
    <source>
        <dbReference type="PIRSR" id="PIRSR606118-50"/>
    </source>
</evidence>
<feature type="active site" description="O-(5'-phospho-DNA)-serine intermediate" evidence="6 7">
    <location>
        <position position="9"/>
    </location>
</feature>
<name>A0AAF0H0E8_AGRTU</name>
<dbReference type="Pfam" id="PF00239">
    <property type="entry name" value="Resolvase"/>
    <property type="match status" value="1"/>
</dbReference>
<dbReference type="GO" id="GO:0015074">
    <property type="term" value="P:DNA integration"/>
    <property type="evidence" value="ECO:0007669"/>
    <property type="project" value="UniProtKB-KW"/>
</dbReference>
<keyword evidence="3" id="KW-0230">DNA invertase</keyword>
<dbReference type="Gene3D" id="1.10.10.60">
    <property type="entry name" value="Homeodomain-like"/>
    <property type="match status" value="1"/>
</dbReference>
<evidence type="ECO:0000256" key="1">
    <source>
        <dbReference type="ARBA" id="ARBA00009913"/>
    </source>
</evidence>
<dbReference type="InterPro" id="IPR009057">
    <property type="entry name" value="Homeodomain-like_sf"/>
</dbReference>
<dbReference type="AlphaFoldDB" id="A0AAF0H0E8"/>
<dbReference type="SMART" id="SM00857">
    <property type="entry name" value="Resolvase"/>
    <property type="match status" value="1"/>
</dbReference>
<dbReference type="PROSITE" id="PS00398">
    <property type="entry name" value="RECOMBINASES_2"/>
    <property type="match status" value="1"/>
</dbReference>
<evidence type="ECO:0000256" key="2">
    <source>
        <dbReference type="ARBA" id="ARBA00022908"/>
    </source>
</evidence>
<feature type="domain" description="Resolvase/invertase-type recombinase catalytic" evidence="8">
    <location>
        <begin position="1"/>
        <end position="135"/>
    </location>
</feature>
<dbReference type="PROSITE" id="PS51736">
    <property type="entry name" value="RECOMBINASES_3"/>
    <property type="match status" value="1"/>
</dbReference>
<dbReference type="SUPFAM" id="SSF53041">
    <property type="entry name" value="Resolvase-like"/>
    <property type="match status" value="1"/>
</dbReference>
<sequence length="196" mass="21724">MRIGYARVSTVDQHLDLQLNALQAAGCNVIFEDQGVSGATTNRPGLTKALRRLKTGDTLVVWRLDRLGRSLAHLIKTVSSLRNRGVELRSLTEAIDTGTPTGNLVFHIFGAISEFERCLISERSAAGVAAARAKGRHLGRRPALTPNQIEAVRQAYFNGHLSMADIADQYRVHPRTVRRYLMKNEVGRETLPEQLI</sequence>
<keyword evidence="2" id="KW-0229">DNA integration</keyword>
<dbReference type="GO" id="GO:0003677">
    <property type="term" value="F:DNA binding"/>
    <property type="evidence" value="ECO:0007669"/>
    <property type="project" value="UniProtKB-KW"/>
</dbReference>
<dbReference type="CDD" id="cd03768">
    <property type="entry name" value="SR_ResInv"/>
    <property type="match status" value="1"/>
</dbReference>
<keyword evidence="4" id="KW-0238">DNA-binding</keyword>
<gene>
    <name evidence="9" type="ORF">CFBP5506_19235</name>
</gene>
<accession>A0AAF0H0E8</accession>
<keyword evidence="5" id="KW-0233">DNA recombination</keyword>
<dbReference type="SUPFAM" id="SSF46689">
    <property type="entry name" value="Homeodomain-like"/>
    <property type="match status" value="1"/>
</dbReference>
<evidence type="ECO:0000259" key="8">
    <source>
        <dbReference type="PROSITE" id="PS51736"/>
    </source>
</evidence>
<dbReference type="RefSeq" id="WP_080795328.1">
    <property type="nucleotide sequence ID" value="NZ_CP122963.1"/>
</dbReference>